<dbReference type="RefSeq" id="WP_138637183.1">
    <property type="nucleotide sequence ID" value="NZ_PNCL01000170.1"/>
</dbReference>
<evidence type="ECO:0000313" key="3">
    <source>
        <dbReference type="Proteomes" id="UP000307706"/>
    </source>
</evidence>
<proteinExistence type="predicted"/>
<sequence length="165" mass="18383">TSGSGDSWGAGDSSGSGDSWGAGDSSGSGDSTGTVYDPFPIHSDTLEKGVLFIERETADYYREVHSICIKANKRFSIGQATETTNWQHNKTYIVNGIYKKNKNMLHLRLSADNLKPIEHIKLTRVENPNYEFFGTWKIKNNVTNVKAYFKSDYYATYSCDTTLGL</sequence>
<dbReference type="AlphaFoldDB" id="A0A5S3XIR7"/>
<feature type="non-terminal residue" evidence="2">
    <location>
        <position position="1"/>
    </location>
</feature>
<protein>
    <submittedName>
        <fullName evidence="2">Uncharacterized protein</fullName>
    </submittedName>
</protein>
<feature type="compositionally biased region" description="Gly residues" evidence="1">
    <location>
        <begin position="1"/>
        <end position="26"/>
    </location>
</feature>
<evidence type="ECO:0000313" key="2">
    <source>
        <dbReference type="EMBL" id="TMP52612.1"/>
    </source>
</evidence>
<organism evidence="2 3">
    <name type="scientific">Pseudoalteromonas citrea</name>
    <dbReference type="NCBI Taxonomy" id="43655"/>
    <lineage>
        <taxon>Bacteria</taxon>
        <taxon>Pseudomonadati</taxon>
        <taxon>Pseudomonadota</taxon>
        <taxon>Gammaproteobacteria</taxon>
        <taxon>Alteromonadales</taxon>
        <taxon>Pseudoalteromonadaceae</taxon>
        <taxon>Pseudoalteromonas</taxon>
    </lineage>
</organism>
<reference evidence="3" key="2">
    <citation type="submission" date="2019-06" db="EMBL/GenBank/DDBJ databases">
        <title>Co-occurence of chitin degradation, pigmentation and bioactivity in marine Pseudoalteromonas.</title>
        <authorList>
            <person name="Sonnenschein E.C."/>
            <person name="Bech P.K."/>
        </authorList>
    </citation>
    <scope>NUCLEOTIDE SEQUENCE [LARGE SCALE GENOMIC DNA]</scope>
    <source>
        <strain evidence="3">S2231</strain>
    </source>
</reference>
<dbReference type="EMBL" id="PNCL01000170">
    <property type="protein sequence ID" value="TMP52612.1"/>
    <property type="molecule type" value="Genomic_DNA"/>
</dbReference>
<evidence type="ECO:0000256" key="1">
    <source>
        <dbReference type="SAM" id="MobiDB-lite"/>
    </source>
</evidence>
<gene>
    <name evidence="2" type="ORF">CWB96_21720</name>
</gene>
<accession>A0A5S3XIR7</accession>
<dbReference type="Proteomes" id="UP000307706">
    <property type="component" value="Unassembled WGS sequence"/>
</dbReference>
<reference evidence="2 3" key="1">
    <citation type="submission" date="2017-12" db="EMBL/GenBank/DDBJ databases">
        <authorList>
            <person name="Paulsen S."/>
            <person name="Gram L.K."/>
        </authorList>
    </citation>
    <scope>NUCLEOTIDE SEQUENCE [LARGE SCALE GENOMIC DNA]</scope>
    <source>
        <strain evidence="2 3">S2231</strain>
    </source>
</reference>
<feature type="region of interest" description="Disordered" evidence="1">
    <location>
        <begin position="1"/>
        <end position="34"/>
    </location>
</feature>
<comment type="caution">
    <text evidence="2">The sequence shown here is derived from an EMBL/GenBank/DDBJ whole genome shotgun (WGS) entry which is preliminary data.</text>
</comment>
<name>A0A5S3XIR7_9GAMM</name>